<gene>
    <name evidence="1" type="ORF">CPELLU_LOCUS7779</name>
</gene>
<organism evidence="1 2">
    <name type="scientific">Cetraspora pellucida</name>
    <dbReference type="NCBI Taxonomy" id="1433469"/>
    <lineage>
        <taxon>Eukaryota</taxon>
        <taxon>Fungi</taxon>
        <taxon>Fungi incertae sedis</taxon>
        <taxon>Mucoromycota</taxon>
        <taxon>Glomeromycotina</taxon>
        <taxon>Glomeromycetes</taxon>
        <taxon>Diversisporales</taxon>
        <taxon>Gigasporaceae</taxon>
        <taxon>Cetraspora</taxon>
    </lineage>
</organism>
<dbReference type="Proteomes" id="UP000789759">
    <property type="component" value="Unassembled WGS sequence"/>
</dbReference>
<dbReference type="AlphaFoldDB" id="A0A9N9D0D9"/>
<protein>
    <submittedName>
        <fullName evidence="1">1736_t:CDS:1</fullName>
    </submittedName>
</protein>
<sequence length="51" mass="5893">MNLAAEEFGLEVGKFFLKSLYKNTTITSLCFYGNIIDRDVSNEIYNLLLNR</sequence>
<reference evidence="1" key="1">
    <citation type="submission" date="2021-06" db="EMBL/GenBank/DDBJ databases">
        <authorList>
            <person name="Kallberg Y."/>
            <person name="Tangrot J."/>
            <person name="Rosling A."/>
        </authorList>
    </citation>
    <scope>NUCLEOTIDE SEQUENCE</scope>
    <source>
        <strain evidence="1">FL966</strain>
    </source>
</reference>
<comment type="caution">
    <text evidence="1">The sequence shown here is derived from an EMBL/GenBank/DDBJ whole genome shotgun (WGS) entry which is preliminary data.</text>
</comment>
<keyword evidence="2" id="KW-1185">Reference proteome</keyword>
<evidence type="ECO:0000313" key="2">
    <source>
        <dbReference type="Proteomes" id="UP000789759"/>
    </source>
</evidence>
<dbReference type="EMBL" id="CAJVQA010005319">
    <property type="protein sequence ID" value="CAG8618078.1"/>
    <property type="molecule type" value="Genomic_DNA"/>
</dbReference>
<name>A0A9N9D0D9_9GLOM</name>
<accession>A0A9N9D0D9</accession>
<evidence type="ECO:0000313" key="1">
    <source>
        <dbReference type="EMBL" id="CAG8618078.1"/>
    </source>
</evidence>
<proteinExistence type="predicted"/>
<dbReference type="OrthoDB" id="120976at2759"/>